<organism evidence="2 3">
    <name type="scientific">Chryseobacterium rhizosphaerae</name>
    <dbReference type="NCBI Taxonomy" id="395937"/>
    <lineage>
        <taxon>Bacteria</taxon>
        <taxon>Pseudomonadati</taxon>
        <taxon>Bacteroidota</taxon>
        <taxon>Flavobacteriia</taxon>
        <taxon>Flavobacteriales</taxon>
        <taxon>Weeksellaceae</taxon>
        <taxon>Chryseobacterium group</taxon>
        <taxon>Chryseobacterium</taxon>
    </lineage>
</organism>
<accession>A0AAE3YB39</accession>
<feature type="chain" id="PRO_5042081069" evidence="1">
    <location>
        <begin position="21"/>
        <end position="701"/>
    </location>
</feature>
<evidence type="ECO:0000256" key="1">
    <source>
        <dbReference type="SAM" id="SignalP"/>
    </source>
</evidence>
<dbReference type="NCBIfam" id="TIGR04131">
    <property type="entry name" value="Bac_Flav_CTERM"/>
    <property type="match status" value="1"/>
</dbReference>
<name>A0AAE3YB39_9FLAO</name>
<evidence type="ECO:0000313" key="2">
    <source>
        <dbReference type="EMBL" id="MDR6528160.1"/>
    </source>
</evidence>
<dbReference type="EMBL" id="JAVDQY010000004">
    <property type="protein sequence ID" value="MDR6528160.1"/>
    <property type="molecule type" value="Genomic_DNA"/>
</dbReference>
<feature type="signal peptide" evidence="1">
    <location>
        <begin position="1"/>
        <end position="20"/>
    </location>
</feature>
<evidence type="ECO:0000313" key="3">
    <source>
        <dbReference type="Proteomes" id="UP001184861"/>
    </source>
</evidence>
<dbReference type="RefSeq" id="WP_309947440.1">
    <property type="nucleotide sequence ID" value="NZ_JAVDQY010000004.1"/>
</dbReference>
<reference evidence="2" key="1">
    <citation type="submission" date="2023-07" db="EMBL/GenBank/DDBJ databases">
        <title>Sorghum-associated microbial communities from plants grown in Nebraska, USA.</title>
        <authorList>
            <person name="Schachtman D."/>
        </authorList>
    </citation>
    <scope>NUCLEOTIDE SEQUENCE</scope>
    <source>
        <strain evidence="2">DS2360</strain>
    </source>
</reference>
<proteinExistence type="predicted"/>
<sequence>MRKLLLFILFCISQTFYSQADCATALAVCGNSDITYSPTGYGNIKELVNSGSCLDATGEHNSIWYKITIATGGTLTFDLVPNNPDADYDWAIFGPNVTCGSLGAPIRCNAATVIGVGPSTGLNMTSTLLSAVGGSTTPYCKYMDVLPGQTYYLFIDNWVSSTSSTTAPFSLTWGGTATLASPFTDPNIQTYPFIPPGIAPVNPADPREVIICGSTELFDFSILSAGILNGNQSFSVSYHTSQNEALTGTNPITAPRTVNTTTVFYYSISYTDATNPNNPLNKCKQIGKFKFKDGSIKVKNATLTACNNNNMGTALFDLTSADIIASTTVVKKYYHSMADLNAGTNEITTPMAFLSAEATVYVKVISEFGCSAVAQITLKFYPQIIVTDATIRSCFIETNPSTALFNLTGASVTTQPGAGKKYYPSLTDAINQTNEISNSSNYIAPSGYVYVRVYNAQGCYNIARITLAVIPPVYSDILKDKNICAEDTTTLDAGPGFKSYEWSTGATTQSITNVGIGTYWVKLKTGDCTAIQNVKVLPSDQPVVSGIDITNNTVTVSVTGGNPPYKYSMDNINWQDSNVFKNVSRGDHKVFVKDAYNCDPIEVDIVVPNLVNVITPNQDGVNDVIDYSALAGKQNFVMDIFDRYGNRIFRADRTNGYKWDGTEGGKKVSTGTYWYSVTWNESDKKNTPIKFSGWVLVKNRE</sequence>
<keyword evidence="1" id="KW-0732">Signal</keyword>
<protein>
    <submittedName>
        <fullName evidence="2">Gliding motility-associated-like protein</fullName>
    </submittedName>
</protein>
<comment type="caution">
    <text evidence="2">The sequence shown here is derived from an EMBL/GenBank/DDBJ whole genome shotgun (WGS) entry which is preliminary data.</text>
</comment>
<dbReference type="InterPro" id="IPR026341">
    <property type="entry name" value="T9SS_type_B"/>
</dbReference>
<gene>
    <name evidence="2" type="ORF">J2787_003579</name>
</gene>
<dbReference type="AlphaFoldDB" id="A0AAE3YB39"/>
<dbReference type="Proteomes" id="UP001184861">
    <property type="component" value="Unassembled WGS sequence"/>
</dbReference>
<dbReference type="Pfam" id="PF13585">
    <property type="entry name" value="CHU_C"/>
    <property type="match status" value="1"/>
</dbReference>